<sequence length="115" mass="12444">MLPKLTYITEFLVCLSSHAMQLLSSSIKLLVVLEEAAGASLCNGPIGRIGTLYICRSCVNDGRSRQSELLKTIAEDVSILCAPATICRKGIFVFGIVNRTYAHKSSTAGVKHDAW</sequence>
<organism evidence="1 2">
    <name type="scientific">Acer yangbiense</name>
    <dbReference type="NCBI Taxonomy" id="1000413"/>
    <lineage>
        <taxon>Eukaryota</taxon>
        <taxon>Viridiplantae</taxon>
        <taxon>Streptophyta</taxon>
        <taxon>Embryophyta</taxon>
        <taxon>Tracheophyta</taxon>
        <taxon>Spermatophyta</taxon>
        <taxon>Magnoliopsida</taxon>
        <taxon>eudicotyledons</taxon>
        <taxon>Gunneridae</taxon>
        <taxon>Pentapetalae</taxon>
        <taxon>rosids</taxon>
        <taxon>malvids</taxon>
        <taxon>Sapindales</taxon>
        <taxon>Sapindaceae</taxon>
        <taxon>Hippocastanoideae</taxon>
        <taxon>Acereae</taxon>
        <taxon>Acer</taxon>
    </lineage>
</organism>
<dbReference type="EMBL" id="VAHF01000001">
    <property type="protein sequence ID" value="TXG74218.1"/>
    <property type="molecule type" value="Genomic_DNA"/>
</dbReference>
<gene>
    <name evidence="1" type="ORF">EZV62_002797</name>
</gene>
<comment type="caution">
    <text evidence="1">The sequence shown here is derived from an EMBL/GenBank/DDBJ whole genome shotgun (WGS) entry which is preliminary data.</text>
</comment>
<dbReference type="AlphaFoldDB" id="A0A5C7IYL7"/>
<reference evidence="2" key="1">
    <citation type="journal article" date="2019" name="Gigascience">
        <title>De novo genome assembly of the endangered Acer yangbiense, a plant species with extremely small populations endemic to Yunnan Province, China.</title>
        <authorList>
            <person name="Yang J."/>
            <person name="Wariss H.M."/>
            <person name="Tao L."/>
            <person name="Zhang R."/>
            <person name="Yun Q."/>
            <person name="Hollingsworth P."/>
            <person name="Dao Z."/>
            <person name="Luo G."/>
            <person name="Guo H."/>
            <person name="Ma Y."/>
            <person name="Sun W."/>
        </authorList>
    </citation>
    <scope>NUCLEOTIDE SEQUENCE [LARGE SCALE GENOMIC DNA]</scope>
    <source>
        <strain evidence="2">cv. Malutang</strain>
    </source>
</reference>
<accession>A0A5C7IYL7</accession>
<evidence type="ECO:0000313" key="2">
    <source>
        <dbReference type="Proteomes" id="UP000323000"/>
    </source>
</evidence>
<name>A0A5C7IYL7_9ROSI</name>
<dbReference type="Proteomes" id="UP000323000">
    <property type="component" value="Chromosome 1"/>
</dbReference>
<keyword evidence="2" id="KW-1185">Reference proteome</keyword>
<protein>
    <submittedName>
        <fullName evidence="1">Uncharacterized protein</fullName>
    </submittedName>
</protein>
<proteinExistence type="predicted"/>
<evidence type="ECO:0000313" key="1">
    <source>
        <dbReference type="EMBL" id="TXG74218.1"/>
    </source>
</evidence>